<dbReference type="EMBL" id="JBHSHD010000010">
    <property type="protein sequence ID" value="MFC4821689.1"/>
    <property type="molecule type" value="Genomic_DNA"/>
</dbReference>
<dbReference type="CDD" id="cd16390">
    <property type="entry name" value="ParB_N_Srx_like"/>
    <property type="match status" value="1"/>
</dbReference>
<sequence>MAELHECEIAGLRPTQITVGMIEVEDKRKHLDAMGHHERRDFLEARPIPAVSGPDGKLYITDHHHLARALSDGGYDSGYFLIEADLSTLAPDAFWKTMQERRWAHPIDARGQRQSTDDIPHHVDKLVDDPYRSLAGYVRERGGYAKTPTAFAEFVWADFFRPRVVIGAQRRDFDVAVEQALALAHGVAARELPGYLAEAR</sequence>
<dbReference type="InterPro" id="IPR014956">
    <property type="entry name" value="ParBc_2"/>
</dbReference>
<accession>A0ABV9R1N1</accession>
<proteinExistence type="predicted"/>
<organism evidence="1 2">
    <name type="scientific">Dokdonella ginsengisoli</name>
    <dbReference type="NCBI Taxonomy" id="363846"/>
    <lineage>
        <taxon>Bacteria</taxon>
        <taxon>Pseudomonadati</taxon>
        <taxon>Pseudomonadota</taxon>
        <taxon>Gammaproteobacteria</taxon>
        <taxon>Lysobacterales</taxon>
        <taxon>Rhodanobacteraceae</taxon>
        <taxon>Dokdonella</taxon>
    </lineage>
</organism>
<dbReference type="RefSeq" id="WP_380021962.1">
    <property type="nucleotide sequence ID" value="NZ_JBHSHD010000010.1"/>
</dbReference>
<evidence type="ECO:0000313" key="1">
    <source>
        <dbReference type="EMBL" id="MFC4821689.1"/>
    </source>
</evidence>
<protein>
    <submittedName>
        <fullName evidence="1">ParB-like protein</fullName>
    </submittedName>
</protein>
<comment type="caution">
    <text evidence="1">The sequence shown here is derived from an EMBL/GenBank/DDBJ whole genome shotgun (WGS) entry which is preliminary data.</text>
</comment>
<dbReference type="Gene3D" id="1.10.8.10">
    <property type="entry name" value="DNA helicase RuvA subunit, C-terminal domain"/>
    <property type="match status" value="1"/>
</dbReference>
<dbReference type="Pfam" id="PF08857">
    <property type="entry name" value="ParBc_2"/>
    <property type="match status" value="1"/>
</dbReference>
<evidence type="ECO:0000313" key="2">
    <source>
        <dbReference type="Proteomes" id="UP001595886"/>
    </source>
</evidence>
<reference evidence="2" key="1">
    <citation type="journal article" date="2019" name="Int. J. Syst. Evol. Microbiol.">
        <title>The Global Catalogue of Microorganisms (GCM) 10K type strain sequencing project: providing services to taxonomists for standard genome sequencing and annotation.</title>
        <authorList>
            <consortium name="The Broad Institute Genomics Platform"/>
            <consortium name="The Broad Institute Genome Sequencing Center for Infectious Disease"/>
            <person name="Wu L."/>
            <person name="Ma J."/>
        </authorList>
    </citation>
    <scope>NUCLEOTIDE SEQUENCE [LARGE SCALE GENOMIC DNA]</scope>
    <source>
        <strain evidence="2">CCUG 30340</strain>
    </source>
</reference>
<dbReference type="PIRSF" id="PIRSF029669">
    <property type="entry name" value="UCP029669"/>
    <property type="match status" value="1"/>
</dbReference>
<name>A0ABV9R1N1_9GAMM</name>
<dbReference type="InterPro" id="IPR016932">
    <property type="entry name" value="UCP029669"/>
</dbReference>
<gene>
    <name evidence="1" type="ORF">ACFO6Q_15255</name>
</gene>
<dbReference type="InterPro" id="IPR036086">
    <property type="entry name" value="ParB/Sulfiredoxin_sf"/>
</dbReference>
<dbReference type="Proteomes" id="UP001595886">
    <property type="component" value="Unassembled WGS sequence"/>
</dbReference>
<dbReference type="SUPFAM" id="SSF110849">
    <property type="entry name" value="ParB/Sulfiredoxin"/>
    <property type="match status" value="1"/>
</dbReference>
<keyword evidence="2" id="KW-1185">Reference proteome</keyword>
<dbReference type="Gene3D" id="3.90.1530.10">
    <property type="entry name" value="Conserved hypothetical protein from pyrococcus furiosus pfu- 392566-001, ParB domain"/>
    <property type="match status" value="1"/>
</dbReference>